<dbReference type="Pfam" id="PF12762">
    <property type="entry name" value="DDE_Tnp_IS1595"/>
    <property type="match status" value="1"/>
</dbReference>
<dbReference type="InterPro" id="IPR053164">
    <property type="entry name" value="IS1016-like_transposase"/>
</dbReference>
<dbReference type="InterPro" id="IPR024445">
    <property type="entry name" value="Tnp_ISXO2-like"/>
</dbReference>
<reference evidence="2 3" key="1">
    <citation type="submission" date="2019-05" db="EMBL/GenBank/DDBJ databases">
        <authorList>
            <person name="Farhan Ul Haque M."/>
        </authorList>
    </citation>
    <scope>NUCLEOTIDE SEQUENCE [LARGE SCALE GENOMIC DNA]</scope>
    <source>
        <strain evidence="2">2</strain>
    </source>
</reference>
<keyword evidence="3" id="KW-1185">Reference proteome</keyword>
<dbReference type="RefSeq" id="WP_174513133.1">
    <property type="nucleotide sequence ID" value="NZ_CABFMQ020000092.1"/>
</dbReference>
<dbReference type="AlphaFoldDB" id="A0A8B6M8X1"/>
<dbReference type="PANTHER" id="PTHR47163:SF2">
    <property type="entry name" value="SI:DKEY-17M8.2"/>
    <property type="match status" value="1"/>
</dbReference>
<proteinExistence type="predicted"/>
<evidence type="ECO:0000259" key="1">
    <source>
        <dbReference type="SMART" id="SM01126"/>
    </source>
</evidence>
<name>A0A8B6M8X1_METTU</name>
<gene>
    <name evidence="2" type="ORF">MPC4_340028</name>
</gene>
<protein>
    <submittedName>
        <fullName evidence="2">Transposase</fullName>
    </submittedName>
</protein>
<evidence type="ECO:0000313" key="2">
    <source>
        <dbReference type="EMBL" id="VTZ51272.1"/>
    </source>
</evidence>
<dbReference type="EMBL" id="CABFMQ020000092">
    <property type="protein sequence ID" value="VTZ51272.1"/>
    <property type="molecule type" value="Genomic_DNA"/>
</dbReference>
<dbReference type="NCBIfam" id="NF033547">
    <property type="entry name" value="transpos_IS1595"/>
    <property type="match status" value="1"/>
</dbReference>
<organism evidence="2 3">
    <name type="scientific">Methylocella tundrae</name>
    <dbReference type="NCBI Taxonomy" id="227605"/>
    <lineage>
        <taxon>Bacteria</taxon>
        <taxon>Pseudomonadati</taxon>
        <taxon>Pseudomonadota</taxon>
        <taxon>Alphaproteobacteria</taxon>
        <taxon>Hyphomicrobiales</taxon>
        <taxon>Beijerinckiaceae</taxon>
        <taxon>Methylocella</taxon>
    </lineage>
</organism>
<comment type="caution">
    <text evidence="2">The sequence shown here is derived from an EMBL/GenBank/DDBJ whole genome shotgun (WGS) entry which is preliminary data.</text>
</comment>
<sequence length="308" mass="34567">MSSVLSEKHFYDEAAAYAWVEARVWPEGPVCPHCGGFDRISKMGGKSTRIGAYKCYQCRKPFTVKVGTVFESSHVPMTLWLQAMFLMTSSKKGISSNQLHRTLCVTLKTAWFMSHRIRLAMQTVGLAPMGGEGATIEIDETVIGKQEGAPKDAAFHGSNFRNFVLTLVERGGSSRSFHVEGSTIGTLMPIIRANVAKGTSVMTDTAPWYKTMNRDGYFASHETVNHTQDEYVRGHVTTNTVEGFYSVFKRGMRGIYQHCGERHLHRYLAEFDFRYSNRVKLGIGDVERTDRAIRGIVGKRLTYRTAPN</sequence>
<dbReference type="InterPro" id="IPR024442">
    <property type="entry name" value="Transposase_Zn_ribbon"/>
</dbReference>
<accession>A0A8B6M8X1</accession>
<dbReference type="PANTHER" id="PTHR47163">
    <property type="entry name" value="DDE_TNP_IS1595 DOMAIN-CONTAINING PROTEIN"/>
    <property type="match status" value="1"/>
</dbReference>
<dbReference type="SMART" id="SM01126">
    <property type="entry name" value="DDE_Tnp_IS1595"/>
    <property type="match status" value="1"/>
</dbReference>
<dbReference type="Proteomes" id="UP000485880">
    <property type="component" value="Unassembled WGS sequence"/>
</dbReference>
<evidence type="ECO:0000313" key="3">
    <source>
        <dbReference type="Proteomes" id="UP000485880"/>
    </source>
</evidence>
<feature type="domain" description="ISXO2-like transposase" evidence="1">
    <location>
        <begin position="128"/>
        <end position="276"/>
    </location>
</feature>
<dbReference type="Pfam" id="PF12760">
    <property type="entry name" value="Zn_ribbon_IS1595"/>
    <property type="match status" value="1"/>
</dbReference>